<evidence type="ECO:0000256" key="1">
    <source>
        <dbReference type="SAM" id="MobiDB-lite"/>
    </source>
</evidence>
<keyword evidence="3" id="KW-1185">Reference proteome</keyword>
<dbReference type="InParanoid" id="F4WC22"/>
<protein>
    <submittedName>
        <fullName evidence="2">Uncharacterized protein</fullName>
    </submittedName>
</protein>
<organism evidence="3">
    <name type="scientific">Acromyrmex echinatior</name>
    <name type="common">Panamanian leafcutter ant</name>
    <name type="synonym">Acromyrmex octospinosus echinatior</name>
    <dbReference type="NCBI Taxonomy" id="103372"/>
    <lineage>
        <taxon>Eukaryota</taxon>
        <taxon>Metazoa</taxon>
        <taxon>Ecdysozoa</taxon>
        <taxon>Arthropoda</taxon>
        <taxon>Hexapoda</taxon>
        <taxon>Insecta</taxon>
        <taxon>Pterygota</taxon>
        <taxon>Neoptera</taxon>
        <taxon>Endopterygota</taxon>
        <taxon>Hymenoptera</taxon>
        <taxon>Apocrita</taxon>
        <taxon>Aculeata</taxon>
        <taxon>Formicoidea</taxon>
        <taxon>Formicidae</taxon>
        <taxon>Myrmicinae</taxon>
        <taxon>Acromyrmex</taxon>
    </lineage>
</organism>
<proteinExistence type="predicted"/>
<evidence type="ECO:0000313" key="3">
    <source>
        <dbReference type="Proteomes" id="UP000007755"/>
    </source>
</evidence>
<dbReference type="Proteomes" id="UP000007755">
    <property type="component" value="Unassembled WGS sequence"/>
</dbReference>
<dbReference type="AlphaFoldDB" id="F4WC22"/>
<accession>F4WC22</accession>
<feature type="region of interest" description="Disordered" evidence="1">
    <location>
        <begin position="78"/>
        <end position="99"/>
    </location>
</feature>
<name>F4WC22_ACREC</name>
<evidence type="ECO:0000313" key="2">
    <source>
        <dbReference type="EMBL" id="EGI68002.1"/>
    </source>
</evidence>
<reference evidence="2" key="1">
    <citation type="submission" date="2011-02" db="EMBL/GenBank/DDBJ databases">
        <title>The genome of the leaf-cutting ant Acromyrmex echinatior suggests key adaptations to social evolution and fungus farming.</title>
        <authorList>
            <person name="Nygaard S."/>
            <person name="Zhang G."/>
        </authorList>
    </citation>
    <scope>NUCLEOTIDE SEQUENCE</scope>
</reference>
<gene>
    <name evidence="2" type="ORF">G5I_03094</name>
</gene>
<dbReference type="EMBL" id="GL888070">
    <property type="protein sequence ID" value="EGI68002.1"/>
    <property type="molecule type" value="Genomic_DNA"/>
</dbReference>
<sequence>MRRVRLLQSGLQVADVLDHPLDHLELRQLPLARHVRHEGAQLGEVSGDFLGLEVASGAADPQTVVQYAAMVGRHSAAHRAHHHRLHAGSGGDQRITRPESIDPALGSFLSTLAREHTAAAGSGDHRKIAREVRFEAISSRGCLTTMRLAASVEHEGSVKGRRERGALPLLNVRRRQPLAITATTTTPPIYTNLFELQFDKSYFERLNPFGSNILLEKKIIQDLEVRILAYKQFLATVPSKRNFKLHKFELYESPKEIIGEIDQPQVSIRSTVLILHSNITLTHEEEDEKQRKRKRKTWECLIENYSVECILASDDCAPAARVVGLSFGVHVRLARVSCGATLPIPGCLQDCNIVSGRGMGPLGPYPTIFDTNTRSIWYFSGVLDTGERESGILSWKHAYFVRIIPEITPKVKHKS</sequence>